<evidence type="ECO:0000256" key="2">
    <source>
        <dbReference type="ARBA" id="ARBA00023125"/>
    </source>
</evidence>
<dbReference type="GO" id="GO:0006355">
    <property type="term" value="P:regulation of DNA-templated transcription"/>
    <property type="evidence" value="ECO:0007669"/>
    <property type="project" value="InterPro"/>
</dbReference>
<keyword evidence="1 3" id="KW-0597">Phosphoprotein</keyword>
<evidence type="ECO:0000313" key="7">
    <source>
        <dbReference type="Proteomes" id="UP000295673"/>
    </source>
</evidence>
<dbReference type="InterPro" id="IPR011006">
    <property type="entry name" value="CheY-like_superfamily"/>
</dbReference>
<dbReference type="EMBL" id="SMGR01000001">
    <property type="protein sequence ID" value="TCL09886.1"/>
    <property type="molecule type" value="Genomic_DNA"/>
</dbReference>
<dbReference type="SUPFAM" id="SSF46894">
    <property type="entry name" value="C-terminal effector domain of the bipartite response regulators"/>
    <property type="match status" value="1"/>
</dbReference>
<dbReference type="SUPFAM" id="SSF52172">
    <property type="entry name" value="CheY-like"/>
    <property type="match status" value="1"/>
</dbReference>
<dbReference type="Gene3D" id="3.40.50.2300">
    <property type="match status" value="1"/>
</dbReference>
<protein>
    <submittedName>
        <fullName evidence="6">LuxR family two component transcriptional regulator</fullName>
    </submittedName>
</protein>
<dbReference type="SMART" id="SM00421">
    <property type="entry name" value="HTH_LUXR"/>
    <property type="match status" value="1"/>
</dbReference>
<evidence type="ECO:0000256" key="3">
    <source>
        <dbReference type="PROSITE-ProRule" id="PRU00169"/>
    </source>
</evidence>
<comment type="caution">
    <text evidence="6">The sequence shown here is derived from an EMBL/GenBank/DDBJ whole genome shotgun (WGS) entry which is preliminary data.</text>
</comment>
<gene>
    <name evidence="6" type="ORF">BXY66_1951</name>
</gene>
<dbReference type="InterPro" id="IPR016032">
    <property type="entry name" value="Sig_transdc_resp-reg_C-effctor"/>
</dbReference>
<dbReference type="PRINTS" id="PR00038">
    <property type="entry name" value="HTHLUXR"/>
</dbReference>
<dbReference type="SMART" id="SM00448">
    <property type="entry name" value="REC"/>
    <property type="match status" value="1"/>
</dbReference>
<keyword evidence="2" id="KW-0238">DNA-binding</keyword>
<keyword evidence="7" id="KW-1185">Reference proteome</keyword>
<dbReference type="Pfam" id="PF00072">
    <property type="entry name" value="Response_reg"/>
    <property type="match status" value="1"/>
</dbReference>
<feature type="domain" description="HTH luxR-type" evidence="4">
    <location>
        <begin position="170"/>
        <end position="235"/>
    </location>
</feature>
<reference evidence="6 7" key="1">
    <citation type="submission" date="2019-03" db="EMBL/GenBank/DDBJ databases">
        <title>Genomic Encyclopedia of Archaeal and Bacterial Type Strains, Phase II (KMG-II): from individual species to whole genera.</title>
        <authorList>
            <person name="Goeker M."/>
        </authorList>
    </citation>
    <scope>NUCLEOTIDE SEQUENCE [LARGE SCALE GENOMIC DNA]</scope>
    <source>
        <strain evidence="6 7">DSM 26433</strain>
    </source>
</reference>
<dbReference type="PROSITE" id="PS50110">
    <property type="entry name" value="RESPONSE_REGULATORY"/>
    <property type="match status" value="1"/>
</dbReference>
<dbReference type="InterPro" id="IPR051015">
    <property type="entry name" value="EvgA-like"/>
</dbReference>
<organism evidence="6 7">
    <name type="scientific">Shimia isoporae</name>
    <dbReference type="NCBI Taxonomy" id="647720"/>
    <lineage>
        <taxon>Bacteria</taxon>
        <taxon>Pseudomonadati</taxon>
        <taxon>Pseudomonadota</taxon>
        <taxon>Alphaproteobacteria</taxon>
        <taxon>Rhodobacterales</taxon>
        <taxon>Roseobacteraceae</taxon>
    </lineage>
</organism>
<dbReference type="CDD" id="cd17535">
    <property type="entry name" value="REC_NarL-like"/>
    <property type="match status" value="1"/>
</dbReference>
<evidence type="ECO:0000256" key="1">
    <source>
        <dbReference type="ARBA" id="ARBA00022553"/>
    </source>
</evidence>
<dbReference type="Pfam" id="PF00196">
    <property type="entry name" value="GerE"/>
    <property type="match status" value="1"/>
</dbReference>
<name>A0A4R1NN45_9RHOB</name>
<dbReference type="PANTHER" id="PTHR45566">
    <property type="entry name" value="HTH-TYPE TRANSCRIPTIONAL REGULATOR YHJB-RELATED"/>
    <property type="match status" value="1"/>
</dbReference>
<dbReference type="InterPro" id="IPR058245">
    <property type="entry name" value="NreC/VraR/RcsB-like_REC"/>
</dbReference>
<dbReference type="AlphaFoldDB" id="A0A4R1NN45"/>
<feature type="modified residue" description="4-aspartylphosphate" evidence="3">
    <location>
        <position position="86"/>
    </location>
</feature>
<dbReference type="InterPro" id="IPR000792">
    <property type="entry name" value="Tscrpt_reg_LuxR_C"/>
</dbReference>
<dbReference type="InterPro" id="IPR001789">
    <property type="entry name" value="Sig_transdc_resp-reg_receiver"/>
</dbReference>
<evidence type="ECO:0000259" key="5">
    <source>
        <dbReference type="PROSITE" id="PS50110"/>
    </source>
</evidence>
<dbReference type="GO" id="GO:0003677">
    <property type="term" value="F:DNA binding"/>
    <property type="evidence" value="ECO:0007669"/>
    <property type="project" value="UniProtKB-KW"/>
</dbReference>
<dbReference type="CDD" id="cd06170">
    <property type="entry name" value="LuxR_C_like"/>
    <property type="match status" value="1"/>
</dbReference>
<proteinExistence type="predicted"/>
<accession>A0A4R1NN45</accession>
<dbReference type="Proteomes" id="UP000295673">
    <property type="component" value="Unassembled WGS sequence"/>
</dbReference>
<feature type="domain" description="Response regulatory" evidence="5">
    <location>
        <begin position="35"/>
        <end position="151"/>
    </location>
</feature>
<evidence type="ECO:0000313" key="6">
    <source>
        <dbReference type="EMBL" id="TCL09886.1"/>
    </source>
</evidence>
<evidence type="ECO:0000259" key="4">
    <source>
        <dbReference type="PROSITE" id="PS50043"/>
    </source>
</evidence>
<sequence length="237" mass="25808">MQPSRDFSNQASSVNSYAAVHSSSLIKETGPTVMRVLIADDHGMVRDTIAAFLSSEGDVQVTTAQDLDSAFEILKDQGRFDLVLLDFNMPGMNGLAGLQRSTERFPNQPFAILSGSAPNRTAQEAVNAGAMGYLPKSMGAKSLLNAIRFMASGETYIPADLLRSESETPDHPLKSQLSSREIEVLNGLCRGLSNKEIARELDLQEVTIKLHVRTLCRKIEAKNRTHAAMIAKEAGLF</sequence>
<dbReference type="PROSITE" id="PS50043">
    <property type="entry name" value="HTH_LUXR_2"/>
    <property type="match status" value="1"/>
</dbReference>
<dbReference type="GO" id="GO:0000160">
    <property type="term" value="P:phosphorelay signal transduction system"/>
    <property type="evidence" value="ECO:0007669"/>
    <property type="project" value="InterPro"/>
</dbReference>
<dbReference type="PANTHER" id="PTHR45566:SF2">
    <property type="entry name" value="NARL SUBFAMILY"/>
    <property type="match status" value="1"/>
</dbReference>